<gene>
    <name evidence="1" type="ORF">F8O01_13230</name>
</gene>
<protein>
    <submittedName>
        <fullName evidence="1">Uncharacterized protein</fullName>
    </submittedName>
</protein>
<evidence type="ECO:0000313" key="2">
    <source>
        <dbReference type="Proteomes" id="UP000467240"/>
    </source>
</evidence>
<reference evidence="1 2" key="1">
    <citation type="submission" date="2019-09" db="EMBL/GenBank/DDBJ databases">
        <title>Phylogeny of genus Pseudoclavibacter and closely related genus.</title>
        <authorList>
            <person name="Li Y."/>
        </authorList>
    </citation>
    <scope>NUCLEOTIDE SEQUENCE [LARGE SCALE GENOMIC DNA]</scope>
    <source>
        <strain evidence="1 2">DSM 23821</strain>
    </source>
</reference>
<dbReference type="Proteomes" id="UP000467240">
    <property type="component" value="Unassembled WGS sequence"/>
</dbReference>
<dbReference type="OrthoDB" id="5464833at2"/>
<proteinExistence type="predicted"/>
<evidence type="ECO:0000313" key="1">
    <source>
        <dbReference type="EMBL" id="KAB1654520.1"/>
    </source>
</evidence>
<accession>A0A7J5BRD9</accession>
<sequence>MEWRLHELDEHRTFVETVTLCEPTDERARRRFALYWGVIRIGSGIIRHDRLRAVERRALASLSASRP</sequence>
<name>A0A7J5BRD9_9MICO</name>
<dbReference type="AlphaFoldDB" id="A0A7J5BRD9"/>
<organism evidence="1 2">
    <name type="scientific">Pseudoclavibacter chungangensis</name>
    <dbReference type="NCBI Taxonomy" id="587635"/>
    <lineage>
        <taxon>Bacteria</taxon>
        <taxon>Bacillati</taxon>
        <taxon>Actinomycetota</taxon>
        <taxon>Actinomycetes</taxon>
        <taxon>Micrococcales</taxon>
        <taxon>Microbacteriaceae</taxon>
        <taxon>Pseudoclavibacter</taxon>
    </lineage>
</organism>
<comment type="caution">
    <text evidence="1">The sequence shown here is derived from an EMBL/GenBank/DDBJ whole genome shotgun (WGS) entry which is preliminary data.</text>
</comment>
<dbReference type="EMBL" id="WBJZ01000018">
    <property type="protein sequence ID" value="KAB1654520.1"/>
    <property type="molecule type" value="Genomic_DNA"/>
</dbReference>
<keyword evidence="2" id="KW-1185">Reference proteome</keyword>
<dbReference type="RefSeq" id="WP_158041436.1">
    <property type="nucleotide sequence ID" value="NZ_JACCFV010000001.1"/>
</dbReference>